<keyword evidence="5" id="KW-0762">Sugar transport</keyword>
<comment type="subcellular location">
    <subcellularLocation>
        <location evidence="1">Cell membrane</location>
        <topology evidence="1">Multi-pass membrane protein</topology>
    </subcellularLocation>
</comment>
<keyword evidence="3" id="KW-0813">Transport</keyword>
<sequence>MSSSILLVLSTGAAILAVLAPFPDFWRIYKTRSTGSVSVLPVVLIFCNCYAWVIGFGMLASIVFGGIFNYHWTRDHARIHKLYGAAFYVLSGYTLYYSLGTSGATNQSSEAVENTLGGTDLALYASPLETIKNVFETKDASTIPITISAFFLANGIVWEVHSIAEDDMLVRDRSRVVCRPSSAVRGVLSSQDSSLPIRTVGCNSTSFTSCETMRTF</sequence>
<dbReference type="Proteomes" id="UP000736787">
    <property type="component" value="Unassembled WGS sequence"/>
</dbReference>
<evidence type="ECO:0000256" key="5">
    <source>
        <dbReference type="ARBA" id="ARBA00022597"/>
    </source>
</evidence>
<dbReference type="PANTHER" id="PTHR10791">
    <property type="entry name" value="RAG1-ACTIVATING PROTEIN 1"/>
    <property type="match status" value="1"/>
</dbReference>
<evidence type="ECO:0000256" key="1">
    <source>
        <dbReference type="ARBA" id="ARBA00004651"/>
    </source>
</evidence>
<accession>A0A8T1CXU6</accession>
<organism evidence="11 12">
    <name type="scientific">Phytophthora cactorum</name>
    <dbReference type="NCBI Taxonomy" id="29920"/>
    <lineage>
        <taxon>Eukaryota</taxon>
        <taxon>Sar</taxon>
        <taxon>Stramenopiles</taxon>
        <taxon>Oomycota</taxon>
        <taxon>Peronosporomycetes</taxon>
        <taxon>Peronosporales</taxon>
        <taxon>Peronosporaceae</taxon>
        <taxon>Phytophthora</taxon>
    </lineage>
</organism>
<protein>
    <recommendedName>
        <fullName evidence="13">SWEET sugar transporter</fullName>
    </recommendedName>
</protein>
<evidence type="ECO:0000256" key="7">
    <source>
        <dbReference type="ARBA" id="ARBA00022737"/>
    </source>
</evidence>
<evidence type="ECO:0000256" key="9">
    <source>
        <dbReference type="ARBA" id="ARBA00023136"/>
    </source>
</evidence>
<dbReference type="GO" id="GO:0051119">
    <property type="term" value="F:sugar transmembrane transporter activity"/>
    <property type="evidence" value="ECO:0007669"/>
    <property type="project" value="InterPro"/>
</dbReference>
<evidence type="ECO:0000256" key="8">
    <source>
        <dbReference type="ARBA" id="ARBA00022989"/>
    </source>
</evidence>
<keyword evidence="6 10" id="KW-0812">Transmembrane</keyword>
<feature type="transmembrane region" description="Helical" evidence="10">
    <location>
        <begin position="82"/>
        <end position="99"/>
    </location>
</feature>
<feature type="transmembrane region" description="Helical" evidence="10">
    <location>
        <begin position="43"/>
        <end position="70"/>
    </location>
</feature>
<comment type="caution">
    <text evidence="11">The sequence shown here is derived from an EMBL/GenBank/DDBJ whole genome shotgun (WGS) entry which is preliminary data.</text>
</comment>
<dbReference type="Gene3D" id="1.20.1280.290">
    <property type="match status" value="1"/>
</dbReference>
<keyword evidence="8 10" id="KW-1133">Transmembrane helix</keyword>
<evidence type="ECO:0000313" key="12">
    <source>
        <dbReference type="Proteomes" id="UP000736787"/>
    </source>
</evidence>
<gene>
    <name evidence="11" type="ORF">PC117_g13801</name>
</gene>
<keyword evidence="7" id="KW-0677">Repeat</keyword>
<name>A0A8T1CXU6_9STRA</name>
<dbReference type="InterPro" id="IPR004316">
    <property type="entry name" value="SWEET_rpt"/>
</dbReference>
<evidence type="ECO:0000256" key="3">
    <source>
        <dbReference type="ARBA" id="ARBA00022448"/>
    </source>
</evidence>
<evidence type="ECO:0000313" key="11">
    <source>
        <dbReference type="EMBL" id="KAG2930111.1"/>
    </source>
</evidence>
<keyword evidence="4" id="KW-1003">Cell membrane</keyword>
<evidence type="ECO:0008006" key="13">
    <source>
        <dbReference type="Google" id="ProtNLM"/>
    </source>
</evidence>
<keyword evidence="9 10" id="KW-0472">Membrane</keyword>
<comment type="similarity">
    <text evidence="2">Belongs to the SWEET sugar transporter family.</text>
</comment>
<proteinExistence type="inferred from homology"/>
<reference evidence="11" key="1">
    <citation type="submission" date="2018-10" db="EMBL/GenBank/DDBJ databases">
        <title>Effector identification in a new, highly contiguous assembly of the strawberry crown rot pathogen Phytophthora cactorum.</title>
        <authorList>
            <person name="Armitage A.D."/>
            <person name="Nellist C.F."/>
            <person name="Bates H."/>
            <person name="Vickerstaff R.J."/>
            <person name="Harrison R.J."/>
        </authorList>
    </citation>
    <scope>NUCLEOTIDE SEQUENCE</scope>
    <source>
        <strain evidence="11">4040</strain>
    </source>
</reference>
<evidence type="ECO:0000256" key="4">
    <source>
        <dbReference type="ARBA" id="ARBA00022475"/>
    </source>
</evidence>
<evidence type="ECO:0000256" key="2">
    <source>
        <dbReference type="ARBA" id="ARBA00007809"/>
    </source>
</evidence>
<dbReference type="GO" id="GO:0005886">
    <property type="term" value="C:plasma membrane"/>
    <property type="evidence" value="ECO:0007669"/>
    <property type="project" value="UniProtKB-SubCell"/>
</dbReference>
<dbReference type="AlphaFoldDB" id="A0A8T1CXU6"/>
<evidence type="ECO:0000256" key="10">
    <source>
        <dbReference type="SAM" id="Phobius"/>
    </source>
</evidence>
<evidence type="ECO:0000256" key="6">
    <source>
        <dbReference type="ARBA" id="ARBA00022692"/>
    </source>
</evidence>
<dbReference type="PANTHER" id="PTHR10791:SF30">
    <property type="entry name" value="SUGAR TRANSPORTER SWEET1"/>
    <property type="match status" value="1"/>
</dbReference>
<dbReference type="InterPro" id="IPR047664">
    <property type="entry name" value="SWEET"/>
</dbReference>
<dbReference type="VEuPathDB" id="FungiDB:PC110_g6867"/>
<dbReference type="Pfam" id="PF03083">
    <property type="entry name" value="MtN3_slv"/>
    <property type="match status" value="1"/>
</dbReference>
<dbReference type="EMBL" id="RCMK01000414">
    <property type="protein sequence ID" value="KAG2930111.1"/>
    <property type="molecule type" value="Genomic_DNA"/>
</dbReference>